<evidence type="ECO:0000313" key="2">
    <source>
        <dbReference type="EMBL" id="KIO29710.1"/>
    </source>
</evidence>
<dbReference type="EMBL" id="KN822979">
    <property type="protein sequence ID" value="KIO29710.1"/>
    <property type="molecule type" value="Genomic_DNA"/>
</dbReference>
<accession>A0A0C3QEQ0</accession>
<dbReference type="HOGENOM" id="CLU_2559982_0_0_1"/>
<gene>
    <name evidence="2" type="ORF">M407DRAFT_163264</name>
</gene>
<sequence length="82" mass="9143">MTLGGSLHFEKRLDRPWSSSHQNSSQQPRSYTYASRVPTHIPHQLTLAACRKEQTLRSCTMLGLSHVSLSSTSNPLASHPQD</sequence>
<reference evidence="2 3" key="1">
    <citation type="submission" date="2014-04" db="EMBL/GenBank/DDBJ databases">
        <authorList>
            <consortium name="DOE Joint Genome Institute"/>
            <person name="Kuo A."/>
            <person name="Girlanda M."/>
            <person name="Perotto S."/>
            <person name="Kohler A."/>
            <person name="Nagy L.G."/>
            <person name="Floudas D."/>
            <person name="Copeland A."/>
            <person name="Barry K.W."/>
            <person name="Cichocki N."/>
            <person name="Veneault-Fourrey C."/>
            <person name="LaButti K."/>
            <person name="Lindquist E.A."/>
            <person name="Lipzen A."/>
            <person name="Lundell T."/>
            <person name="Morin E."/>
            <person name="Murat C."/>
            <person name="Sun H."/>
            <person name="Tunlid A."/>
            <person name="Henrissat B."/>
            <person name="Grigoriev I.V."/>
            <person name="Hibbett D.S."/>
            <person name="Martin F."/>
            <person name="Nordberg H.P."/>
            <person name="Cantor M.N."/>
            <person name="Hua S.X."/>
        </authorList>
    </citation>
    <scope>NUCLEOTIDE SEQUENCE [LARGE SCALE GENOMIC DNA]</scope>
    <source>
        <strain evidence="2 3">MUT 4182</strain>
    </source>
</reference>
<organism evidence="2 3">
    <name type="scientific">Tulasnella calospora MUT 4182</name>
    <dbReference type="NCBI Taxonomy" id="1051891"/>
    <lineage>
        <taxon>Eukaryota</taxon>
        <taxon>Fungi</taxon>
        <taxon>Dikarya</taxon>
        <taxon>Basidiomycota</taxon>
        <taxon>Agaricomycotina</taxon>
        <taxon>Agaricomycetes</taxon>
        <taxon>Cantharellales</taxon>
        <taxon>Tulasnellaceae</taxon>
        <taxon>Tulasnella</taxon>
    </lineage>
</organism>
<protein>
    <submittedName>
        <fullName evidence="2">Uncharacterized protein</fullName>
    </submittedName>
</protein>
<reference evidence="3" key="2">
    <citation type="submission" date="2015-01" db="EMBL/GenBank/DDBJ databases">
        <title>Evolutionary Origins and Diversification of the Mycorrhizal Mutualists.</title>
        <authorList>
            <consortium name="DOE Joint Genome Institute"/>
            <consortium name="Mycorrhizal Genomics Consortium"/>
            <person name="Kohler A."/>
            <person name="Kuo A."/>
            <person name="Nagy L.G."/>
            <person name="Floudas D."/>
            <person name="Copeland A."/>
            <person name="Barry K.W."/>
            <person name="Cichocki N."/>
            <person name="Veneault-Fourrey C."/>
            <person name="LaButti K."/>
            <person name="Lindquist E.A."/>
            <person name="Lipzen A."/>
            <person name="Lundell T."/>
            <person name="Morin E."/>
            <person name="Murat C."/>
            <person name="Riley R."/>
            <person name="Ohm R."/>
            <person name="Sun H."/>
            <person name="Tunlid A."/>
            <person name="Henrissat B."/>
            <person name="Grigoriev I.V."/>
            <person name="Hibbett D.S."/>
            <person name="Martin F."/>
        </authorList>
    </citation>
    <scope>NUCLEOTIDE SEQUENCE [LARGE SCALE GENOMIC DNA]</scope>
    <source>
        <strain evidence="3">MUT 4182</strain>
    </source>
</reference>
<dbReference type="AlphaFoldDB" id="A0A0C3QEQ0"/>
<keyword evidence="3" id="KW-1185">Reference proteome</keyword>
<evidence type="ECO:0000256" key="1">
    <source>
        <dbReference type="SAM" id="MobiDB-lite"/>
    </source>
</evidence>
<feature type="region of interest" description="Disordered" evidence="1">
    <location>
        <begin position="1"/>
        <end position="32"/>
    </location>
</feature>
<name>A0A0C3QEQ0_9AGAM</name>
<dbReference type="Proteomes" id="UP000054248">
    <property type="component" value="Unassembled WGS sequence"/>
</dbReference>
<evidence type="ECO:0000313" key="3">
    <source>
        <dbReference type="Proteomes" id="UP000054248"/>
    </source>
</evidence>
<proteinExistence type="predicted"/>
<feature type="compositionally biased region" description="Polar residues" evidence="1">
    <location>
        <begin position="17"/>
        <end position="32"/>
    </location>
</feature>